<reference evidence="8 9" key="1">
    <citation type="submission" date="2024-04" db="EMBL/GenBank/DDBJ databases">
        <title>Tritrichomonas musculus Genome.</title>
        <authorList>
            <person name="Alves-Ferreira E."/>
            <person name="Grigg M."/>
            <person name="Lorenzi H."/>
            <person name="Galac M."/>
        </authorList>
    </citation>
    <scope>NUCLEOTIDE SEQUENCE [LARGE SCALE GENOMIC DNA]</scope>
    <source>
        <strain evidence="8 9">EAF2021</strain>
    </source>
</reference>
<dbReference type="InterPro" id="IPR000719">
    <property type="entry name" value="Prot_kinase_dom"/>
</dbReference>
<gene>
    <name evidence="8" type="ORF">M9Y10_026832</name>
</gene>
<dbReference type="SUPFAM" id="SSF56112">
    <property type="entry name" value="Protein kinase-like (PK-like)"/>
    <property type="match status" value="1"/>
</dbReference>
<evidence type="ECO:0000256" key="1">
    <source>
        <dbReference type="ARBA" id="ARBA00022527"/>
    </source>
</evidence>
<evidence type="ECO:0000313" key="9">
    <source>
        <dbReference type="Proteomes" id="UP001470230"/>
    </source>
</evidence>
<feature type="binding site" evidence="6">
    <location>
        <position position="45"/>
    </location>
    <ligand>
        <name>ATP</name>
        <dbReference type="ChEBI" id="CHEBI:30616"/>
    </ligand>
</feature>
<dbReference type="PROSITE" id="PS50011">
    <property type="entry name" value="PROTEIN_KINASE_DOM"/>
    <property type="match status" value="1"/>
</dbReference>
<dbReference type="PANTHER" id="PTHR24345">
    <property type="entry name" value="SERINE/THREONINE-PROTEIN KINASE PLK"/>
    <property type="match status" value="1"/>
</dbReference>
<dbReference type="InterPro" id="IPR008271">
    <property type="entry name" value="Ser/Thr_kinase_AS"/>
</dbReference>
<proteinExistence type="predicted"/>
<dbReference type="EMBL" id="JAPFFF010000040">
    <property type="protein sequence ID" value="KAK8841880.1"/>
    <property type="molecule type" value="Genomic_DNA"/>
</dbReference>
<organism evidence="8 9">
    <name type="scientific">Tritrichomonas musculus</name>
    <dbReference type="NCBI Taxonomy" id="1915356"/>
    <lineage>
        <taxon>Eukaryota</taxon>
        <taxon>Metamonada</taxon>
        <taxon>Parabasalia</taxon>
        <taxon>Tritrichomonadida</taxon>
        <taxon>Tritrichomonadidae</taxon>
        <taxon>Tritrichomonas</taxon>
    </lineage>
</organism>
<keyword evidence="9" id="KW-1185">Reference proteome</keyword>
<protein>
    <recommendedName>
        <fullName evidence="7">Protein kinase domain-containing protein</fullName>
    </recommendedName>
</protein>
<keyword evidence="5 6" id="KW-0067">ATP-binding</keyword>
<feature type="domain" description="Protein kinase" evidence="7">
    <location>
        <begin position="10"/>
        <end position="314"/>
    </location>
</feature>
<dbReference type="Pfam" id="PF00069">
    <property type="entry name" value="Pkinase"/>
    <property type="match status" value="1"/>
</dbReference>
<dbReference type="Proteomes" id="UP001470230">
    <property type="component" value="Unassembled WGS sequence"/>
</dbReference>
<dbReference type="PANTHER" id="PTHR24345:SF0">
    <property type="entry name" value="CELL CYCLE SERINE_THREONINE-PROTEIN KINASE CDC5_MSD2"/>
    <property type="match status" value="1"/>
</dbReference>
<dbReference type="InterPro" id="IPR011009">
    <property type="entry name" value="Kinase-like_dom_sf"/>
</dbReference>
<evidence type="ECO:0000256" key="3">
    <source>
        <dbReference type="ARBA" id="ARBA00022741"/>
    </source>
</evidence>
<evidence type="ECO:0000256" key="2">
    <source>
        <dbReference type="ARBA" id="ARBA00022679"/>
    </source>
</evidence>
<dbReference type="InterPro" id="IPR017441">
    <property type="entry name" value="Protein_kinase_ATP_BS"/>
</dbReference>
<keyword evidence="4" id="KW-0418">Kinase</keyword>
<evidence type="ECO:0000256" key="4">
    <source>
        <dbReference type="ARBA" id="ARBA00022777"/>
    </source>
</evidence>
<name>A0ABR2H903_9EUKA</name>
<keyword evidence="1" id="KW-0723">Serine/threonine-protein kinase</keyword>
<dbReference type="PROSITE" id="PS00107">
    <property type="entry name" value="PROTEIN_KINASE_ATP"/>
    <property type="match status" value="1"/>
</dbReference>
<dbReference type="SMART" id="SM00220">
    <property type="entry name" value="S_TKc"/>
    <property type="match status" value="1"/>
</dbReference>
<evidence type="ECO:0000256" key="6">
    <source>
        <dbReference type="PROSITE-ProRule" id="PRU10141"/>
    </source>
</evidence>
<evidence type="ECO:0000256" key="5">
    <source>
        <dbReference type="ARBA" id="ARBA00022840"/>
    </source>
</evidence>
<sequence>MEGKTKFSRYKILNVIGKGSFSIVYKAIDLEKSASSKEDSYVAIKVIDMNCPKWSTLNKKIDDSSKKPQSCDNAELINKKKQLLREIEISQNVHHPNIVEFFNVFHEELDEDKTPVNIYYLIMEYFPKGSLLDYLKKKGKCLTEKKACHFFKQMVSAVSYLHSKNIIHRDIKFENFVIVNEDLIKLIDFGFSIQSSPNSKSDELKEEYEIVNQNDHLRGTFCGSLAYSSPEIILHARYSYSIDIWSLGIVLFGMVFGTLPFQGKGEVLTNEILTSNTYFPKPISPELKGLITSMLRKNPKHRLTIEQVEHHEWLSKFGNSNRISSNNSELTLNTFENNDSNSNQFYNLDNDEFLLDTNTDNYFLDAKPRNPKKGCTINSNIFLNHIQRYSMPNGNPFSLPNINASVSHQNLPKYISTHLPSNSSIINSDLLPQFESKSSTDQYMKTSSTSQLSFNPFLILDEKENGKNNQSVNTQPKNIFNININHTSKSKSALSKFTNNDDIQSSTNCLSTNDGDFRNESSTNHKASNVFLGSNKSRLLLKPSKPLISQAKSEMMLKKSFNANDFLTSANKSKQKNPFIHDTSYNDDGQDKQISSLSADKEKSVVKNYQFVNSSTSLTFK</sequence>
<keyword evidence="3 6" id="KW-0547">Nucleotide-binding</keyword>
<keyword evidence="2" id="KW-0808">Transferase</keyword>
<dbReference type="Gene3D" id="1.10.510.10">
    <property type="entry name" value="Transferase(Phosphotransferase) domain 1"/>
    <property type="match status" value="1"/>
</dbReference>
<accession>A0ABR2H903</accession>
<dbReference type="PROSITE" id="PS00108">
    <property type="entry name" value="PROTEIN_KINASE_ST"/>
    <property type="match status" value="1"/>
</dbReference>
<evidence type="ECO:0000313" key="8">
    <source>
        <dbReference type="EMBL" id="KAK8841880.1"/>
    </source>
</evidence>
<evidence type="ECO:0000259" key="7">
    <source>
        <dbReference type="PROSITE" id="PS50011"/>
    </source>
</evidence>
<comment type="caution">
    <text evidence="8">The sequence shown here is derived from an EMBL/GenBank/DDBJ whole genome shotgun (WGS) entry which is preliminary data.</text>
</comment>